<dbReference type="EMBL" id="CAMXCT020004101">
    <property type="protein sequence ID" value="CAL1161033.1"/>
    <property type="molecule type" value="Genomic_DNA"/>
</dbReference>
<feature type="compositionally biased region" description="Acidic residues" evidence="1">
    <location>
        <begin position="519"/>
        <end position="529"/>
    </location>
</feature>
<comment type="caution">
    <text evidence="3">The sequence shown here is derived from an EMBL/GenBank/DDBJ whole genome shotgun (WGS) entry which is preliminary data.</text>
</comment>
<feature type="transmembrane region" description="Helical" evidence="2">
    <location>
        <begin position="453"/>
        <end position="472"/>
    </location>
</feature>
<dbReference type="InterPro" id="IPR038050">
    <property type="entry name" value="Neuro_actylchol_rec"/>
</dbReference>
<evidence type="ECO:0000256" key="1">
    <source>
        <dbReference type="SAM" id="MobiDB-lite"/>
    </source>
</evidence>
<dbReference type="EMBL" id="CAMXCT030004101">
    <property type="protein sequence ID" value="CAL4794970.1"/>
    <property type="molecule type" value="Genomic_DNA"/>
</dbReference>
<evidence type="ECO:0000313" key="4">
    <source>
        <dbReference type="EMBL" id="CAL1161033.1"/>
    </source>
</evidence>
<feature type="transmembrane region" description="Helical" evidence="2">
    <location>
        <begin position="341"/>
        <end position="361"/>
    </location>
</feature>
<feature type="region of interest" description="Disordered" evidence="1">
    <location>
        <begin position="499"/>
        <end position="550"/>
    </location>
</feature>
<feature type="compositionally biased region" description="Basic and acidic residues" evidence="1">
    <location>
        <begin position="502"/>
        <end position="518"/>
    </location>
</feature>
<dbReference type="Gene3D" id="1.20.58.390">
    <property type="entry name" value="Neurotransmitter-gated ion-channel transmembrane domain"/>
    <property type="match status" value="1"/>
</dbReference>
<keyword evidence="2" id="KW-0812">Transmembrane</keyword>
<keyword evidence="2" id="KW-0472">Membrane</keyword>
<protein>
    <submittedName>
        <fullName evidence="3">Uncharacterized protein</fullName>
    </submittedName>
</protein>
<accession>A0A9P1DD09</accession>
<feature type="transmembrane region" description="Helical" evidence="2">
    <location>
        <begin position="405"/>
        <end position="425"/>
    </location>
</feature>
<feature type="transmembrane region" description="Helical" evidence="2">
    <location>
        <begin position="381"/>
        <end position="398"/>
    </location>
</feature>
<keyword evidence="5" id="KW-1185">Reference proteome</keyword>
<organism evidence="3">
    <name type="scientific">Cladocopium goreaui</name>
    <dbReference type="NCBI Taxonomy" id="2562237"/>
    <lineage>
        <taxon>Eukaryota</taxon>
        <taxon>Sar</taxon>
        <taxon>Alveolata</taxon>
        <taxon>Dinophyceae</taxon>
        <taxon>Suessiales</taxon>
        <taxon>Symbiodiniaceae</taxon>
        <taxon>Cladocopium</taxon>
    </lineage>
</organism>
<dbReference type="EMBL" id="CAMXCT010004101">
    <property type="protein sequence ID" value="CAI4007658.1"/>
    <property type="molecule type" value="Genomic_DNA"/>
</dbReference>
<reference evidence="3" key="1">
    <citation type="submission" date="2022-10" db="EMBL/GenBank/DDBJ databases">
        <authorList>
            <person name="Chen Y."/>
            <person name="Dougan E. K."/>
            <person name="Chan C."/>
            <person name="Rhodes N."/>
            <person name="Thang M."/>
        </authorList>
    </citation>
    <scope>NUCLEOTIDE SEQUENCE</scope>
</reference>
<sequence length="550" mass="63943">MLTKYYPLWCPETTKREPAQPEDFDFWLSSNRSPEFKVNVQQYEGHDYQRFYTEAYKKRHLKEPDAKVVRVRVKALDIVEIDQVKETFTATFKMEFDYVDPTLITTWQIIKYLETEGPTTSVVTVEAHILGYEPGDSEKQKVVLGVRRKERKTTRDMAQNDTGHDKEEKSICKVKVQVEYGEYLSVPKKDLLSVSLPERHNWQDHVALKWSLMNVVVTQHELMCEDQQINFFDENGGHVTRWWKMQATFSDRLHLENMPFDRQLLRIQVVGEIPTYMMKFESLLATAGDLKTVDARKDRNLPVQWTVEDAPKVHLQVIKEDGEFSRARFDLHIYVERNPRFYTINVCLFVWLFTMGTGVAFTRGTGTYRDGHKKMDCLLTLLLTTVAYKIILAAWLPVKPYLTKLDCYLVLCFCFQVLVIAYVAFQDFWDAKAESILNKDGFLWQYGYEFGASWVYGTCFLGHLCLATMIHFDCKRGILRRESWPEVYKRKFVWPPGTSLKGHLDGRDKPDSRAGKPEESDDSESEADEASVTASGPEDSDGDHQKLLID</sequence>
<reference evidence="4" key="2">
    <citation type="submission" date="2024-04" db="EMBL/GenBank/DDBJ databases">
        <authorList>
            <person name="Chen Y."/>
            <person name="Shah S."/>
            <person name="Dougan E. K."/>
            <person name="Thang M."/>
            <person name="Chan C."/>
        </authorList>
    </citation>
    <scope>NUCLEOTIDE SEQUENCE [LARGE SCALE GENOMIC DNA]</scope>
</reference>
<name>A0A9P1DD09_9DINO</name>
<evidence type="ECO:0000313" key="5">
    <source>
        <dbReference type="Proteomes" id="UP001152797"/>
    </source>
</evidence>
<proteinExistence type="predicted"/>
<gene>
    <name evidence="3" type="ORF">C1SCF055_LOCUS33196</name>
</gene>
<dbReference type="OrthoDB" id="412158at2759"/>
<dbReference type="AlphaFoldDB" id="A0A9P1DD09"/>
<evidence type="ECO:0000313" key="3">
    <source>
        <dbReference type="EMBL" id="CAI4007658.1"/>
    </source>
</evidence>
<keyword evidence="2" id="KW-1133">Transmembrane helix</keyword>
<dbReference type="Proteomes" id="UP001152797">
    <property type="component" value="Unassembled WGS sequence"/>
</dbReference>
<evidence type="ECO:0000256" key="2">
    <source>
        <dbReference type="SAM" id="Phobius"/>
    </source>
</evidence>